<dbReference type="InterPro" id="IPR019196">
    <property type="entry name" value="ABC_transp_unknown"/>
</dbReference>
<reference evidence="4" key="1">
    <citation type="submission" date="2020-10" db="EMBL/GenBank/DDBJ databases">
        <authorList>
            <person name="Gilroy R."/>
        </authorList>
    </citation>
    <scope>NUCLEOTIDE SEQUENCE</scope>
    <source>
        <strain evidence="4">ChiGjej2B2-12916</strain>
    </source>
</reference>
<reference evidence="4" key="2">
    <citation type="journal article" date="2021" name="PeerJ">
        <title>Extensive microbial diversity within the chicken gut microbiome revealed by metagenomics and culture.</title>
        <authorList>
            <person name="Gilroy R."/>
            <person name="Ravi A."/>
            <person name="Getino M."/>
            <person name="Pursley I."/>
            <person name="Horton D.L."/>
            <person name="Alikhan N.F."/>
            <person name="Baker D."/>
            <person name="Gharbi K."/>
            <person name="Hall N."/>
            <person name="Watson M."/>
            <person name="Adriaenssens E.M."/>
            <person name="Foster-Nyarko E."/>
            <person name="Jarju S."/>
            <person name="Secka A."/>
            <person name="Antonio M."/>
            <person name="Oren A."/>
            <person name="Chaudhuri R.R."/>
            <person name="La Ragione R."/>
            <person name="Hildebrand F."/>
            <person name="Pallen M.J."/>
        </authorList>
    </citation>
    <scope>NUCLEOTIDE SEQUENCE</scope>
    <source>
        <strain evidence="4">ChiGjej2B2-12916</strain>
    </source>
</reference>
<feature type="transmembrane region" description="Helical" evidence="1">
    <location>
        <begin position="450"/>
        <end position="472"/>
    </location>
</feature>
<evidence type="ECO:0000256" key="1">
    <source>
        <dbReference type="SAM" id="Phobius"/>
    </source>
</evidence>
<name>A0A9D1CGQ5_9FIRM</name>
<accession>A0A9D1CGQ5</accession>
<dbReference type="SUPFAM" id="SSF52317">
    <property type="entry name" value="Class I glutamine amidotransferase-like"/>
    <property type="match status" value="1"/>
</dbReference>
<dbReference type="Pfam" id="PF23357">
    <property type="entry name" value="DUF7088"/>
    <property type="match status" value="1"/>
</dbReference>
<dbReference type="AlphaFoldDB" id="A0A9D1CGQ5"/>
<feature type="domain" description="DUF7088" evidence="3">
    <location>
        <begin position="58"/>
        <end position="138"/>
    </location>
</feature>
<dbReference type="Pfam" id="PF09822">
    <property type="entry name" value="ABC_transp_aux"/>
    <property type="match status" value="1"/>
</dbReference>
<keyword evidence="1" id="KW-1133">Transmembrane helix</keyword>
<evidence type="ECO:0000313" key="5">
    <source>
        <dbReference type="Proteomes" id="UP000886879"/>
    </source>
</evidence>
<sequence>MKRFLDKLKSNANPRRQALQGGGYSLVLTAVVLAIVIVCNLLVSSLPTTLTKYDMSATKLYSITSNTKVVVNALEEDVTIYWVVQSGEEDDVIENLLGKYESLSDHIKVVKKNPDVYPTFTQQYTEETVSNNSLIVECGERNRYIPYEDIYVTQADMYSYSYSASFDGEGAITSAIDYVVTEDLPKVYILEGHGETELPSSFSEQIEKENMETETLSLLTVDEIPEDADCLVIYGPTSDISTEERDMLSDYTKNGGKLLVMAGPTEDGTLTNLYTLLEEYGVKPVDGIVVEQDRDSYAFGYPYLLLPEMFSNDITDALMEENYYPIFPVAQGLTTSESTSSAVTALLTTSDTSFSKVDGFDLTTYDKEEGDVDGPFVLGVSIDTGNDGQMVWFSSSAYLDDTYNTYSSGANLDLTMNALADLIGEREAIAIRSKSLDYNFLTISDSVASLLKTLMIGVFPLVYLGVGIVVMVRRKQVQHETV</sequence>
<dbReference type="Proteomes" id="UP000886879">
    <property type="component" value="Unassembled WGS sequence"/>
</dbReference>
<dbReference type="EMBL" id="DVFO01000026">
    <property type="protein sequence ID" value="HIQ60528.1"/>
    <property type="molecule type" value="Genomic_DNA"/>
</dbReference>
<dbReference type="InterPro" id="IPR029062">
    <property type="entry name" value="Class_I_gatase-like"/>
</dbReference>
<comment type="caution">
    <text evidence="4">The sequence shown here is derived from an EMBL/GenBank/DDBJ whole genome shotgun (WGS) entry which is preliminary data.</text>
</comment>
<proteinExistence type="predicted"/>
<evidence type="ECO:0000259" key="2">
    <source>
        <dbReference type="Pfam" id="PF09822"/>
    </source>
</evidence>
<keyword evidence="1" id="KW-0812">Transmembrane</keyword>
<dbReference type="InterPro" id="IPR055396">
    <property type="entry name" value="DUF7088"/>
</dbReference>
<evidence type="ECO:0000313" key="4">
    <source>
        <dbReference type="EMBL" id="HIQ60528.1"/>
    </source>
</evidence>
<organism evidence="4 5">
    <name type="scientific">Candidatus Enterenecus faecium</name>
    <dbReference type="NCBI Taxonomy" id="2840780"/>
    <lineage>
        <taxon>Bacteria</taxon>
        <taxon>Bacillati</taxon>
        <taxon>Bacillota</taxon>
        <taxon>Clostridia</taxon>
        <taxon>Eubacteriales</taxon>
        <taxon>Candidatus Enterenecus</taxon>
    </lineage>
</organism>
<feature type="transmembrane region" description="Helical" evidence="1">
    <location>
        <begin position="21"/>
        <end position="43"/>
    </location>
</feature>
<protein>
    <submittedName>
        <fullName evidence="4">GldG family protein</fullName>
    </submittedName>
</protein>
<evidence type="ECO:0000259" key="3">
    <source>
        <dbReference type="Pfam" id="PF23357"/>
    </source>
</evidence>
<keyword evidence="1" id="KW-0472">Membrane</keyword>
<gene>
    <name evidence="4" type="ORF">IAD31_02905</name>
</gene>
<feature type="domain" description="ABC-type uncharacterised transport system" evidence="2">
    <location>
        <begin position="185"/>
        <end position="380"/>
    </location>
</feature>